<dbReference type="Pfam" id="PF01554">
    <property type="entry name" value="MatE"/>
    <property type="match status" value="2"/>
</dbReference>
<feature type="transmembrane region" description="Helical" evidence="13">
    <location>
        <begin position="221"/>
        <end position="242"/>
    </location>
</feature>
<evidence type="ECO:0000256" key="9">
    <source>
        <dbReference type="ARBA" id="ARBA00022989"/>
    </source>
</evidence>
<dbReference type="AlphaFoldDB" id="A0A380NF92"/>
<feature type="transmembrane region" description="Helical" evidence="13">
    <location>
        <begin position="126"/>
        <end position="151"/>
    </location>
</feature>
<dbReference type="InterPro" id="IPR050222">
    <property type="entry name" value="MATE_MdtK"/>
</dbReference>
<accession>A0A380NF92</accession>
<dbReference type="PIRSF" id="PIRSF006603">
    <property type="entry name" value="DinF"/>
    <property type="match status" value="1"/>
</dbReference>
<evidence type="ECO:0000256" key="4">
    <source>
        <dbReference type="ARBA" id="ARBA00020268"/>
    </source>
</evidence>
<evidence type="ECO:0000256" key="7">
    <source>
        <dbReference type="ARBA" id="ARBA00022475"/>
    </source>
</evidence>
<feature type="transmembrane region" description="Helical" evidence="13">
    <location>
        <begin position="88"/>
        <end position="106"/>
    </location>
</feature>
<dbReference type="GO" id="GO:0042910">
    <property type="term" value="F:xenobiotic transmembrane transporter activity"/>
    <property type="evidence" value="ECO:0007669"/>
    <property type="project" value="InterPro"/>
</dbReference>
<gene>
    <name evidence="14" type="primary">norM_1</name>
    <name evidence="14" type="ORF">NCTC12020_00097</name>
</gene>
<proteinExistence type="inferred from homology"/>
<dbReference type="CDD" id="cd13137">
    <property type="entry name" value="MATE_NorM_like"/>
    <property type="match status" value="1"/>
</dbReference>
<sequence length="477" mass="52487">MMIGLEKEWGMILGFRRYLGIDYILPVNARLGPVPTTKAIYKDYIDVAWPATMQGLLLQLMTAINLAMVGALGADALAAVGIMSQPLMVMLVFVRSAAIAITAIVARRKGEDNYEAMNSVLKQGIVLTVLFYVPLLMLSFYFLADILIFAGAQSSYLEEAVSYGKFIVMGLFFSALSVIVGAALIGVGNTRVIFTSNAIGNVINVVLNFVLIYGWGPMPALGVVGSGIATMISYGLICLLLLHAIHRQDQHLSWSKGSWRFNKDILRSIYYIGGSSLGEQAFERFGMFAYTKMVASLGVVALATHHICMNLIDIFYYFAMGLSYSGASYTGQSLGKKRPDLAVAYGKIGIRIALCISMVGLVTYFGLRHIVFDFFTQDPAVWQLGSEIMILMAVASFPQAFQLVYSGVLKGAGDNFYVMKYSLFVIAIFRPIITYLLCFTVGLGLYGAWVALLIDQSLRMIFAGWRFYSGVWQHIKI</sequence>
<organism evidence="14 15">
    <name type="scientific">Veillonella criceti</name>
    <dbReference type="NCBI Taxonomy" id="103891"/>
    <lineage>
        <taxon>Bacteria</taxon>
        <taxon>Bacillati</taxon>
        <taxon>Bacillota</taxon>
        <taxon>Negativicutes</taxon>
        <taxon>Veillonellales</taxon>
        <taxon>Veillonellaceae</taxon>
        <taxon>Veillonella</taxon>
    </lineage>
</organism>
<dbReference type="GO" id="GO:0005886">
    <property type="term" value="C:plasma membrane"/>
    <property type="evidence" value="ECO:0007669"/>
    <property type="project" value="UniProtKB-SubCell"/>
</dbReference>
<dbReference type="GO" id="GO:0006811">
    <property type="term" value="P:monoatomic ion transport"/>
    <property type="evidence" value="ECO:0007669"/>
    <property type="project" value="UniProtKB-KW"/>
</dbReference>
<comment type="subcellular location">
    <subcellularLocation>
        <location evidence="2">Cell membrane</location>
        <topology evidence="2">Multi-pass membrane protein</topology>
    </subcellularLocation>
</comment>
<keyword evidence="15" id="KW-1185">Reference proteome</keyword>
<evidence type="ECO:0000313" key="14">
    <source>
        <dbReference type="EMBL" id="SUP39619.1"/>
    </source>
</evidence>
<evidence type="ECO:0000256" key="8">
    <source>
        <dbReference type="ARBA" id="ARBA00022692"/>
    </source>
</evidence>
<evidence type="ECO:0000256" key="11">
    <source>
        <dbReference type="ARBA" id="ARBA00023136"/>
    </source>
</evidence>
<evidence type="ECO:0000313" key="15">
    <source>
        <dbReference type="Proteomes" id="UP000255367"/>
    </source>
</evidence>
<evidence type="ECO:0000256" key="12">
    <source>
        <dbReference type="ARBA" id="ARBA00031636"/>
    </source>
</evidence>
<feature type="transmembrane region" description="Helical" evidence="13">
    <location>
        <begin position="388"/>
        <end position="409"/>
    </location>
</feature>
<keyword evidence="7" id="KW-1003">Cell membrane</keyword>
<keyword evidence="8 13" id="KW-0812">Transmembrane</keyword>
<keyword evidence="9 13" id="KW-1133">Transmembrane helix</keyword>
<comment type="similarity">
    <text evidence="3">Belongs to the multi antimicrobial extrusion (MATE) (TC 2.A.66.1) family.</text>
</comment>
<feature type="transmembrane region" description="Helical" evidence="13">
    <location>
        <begin position="294"/>
        <end position="319"/>
    </location>
</feature>
<keyword evidence="5" id="KW-0813">Transport</keyword>
<name>A0A380NF92_9FIRM</name>
<feature type="transmembrane region" description="Helical" evidence="13">
    <location>
        <begin position="192"/>
        <end position="215"/>
    </location>
</feature>
<protein>
    <recommendedName>
        <fullName evidence="4">Probable multidrug resistance protein NorM</fullName>
    </recommendedName>
    <alternativeName>
        <fullName evidence="12">Multidrug-efflux transporter</fullName>
    </alternativeName>
</protein>
<dbReference type="GO" id="GO:0015297">
    <property type="term" value="F:antiporter activity"/>
    <property type="evidence" value="ECO:0007669"/>
    <property type="project" value="UniProtKB-KW"/>
</dbReference>
<evidence type="ECO:0000256" key="5">
    <source>
        <dbReference type="ARBA" id="ARBA00022448"/>
    </source>
</evidence>
<comment type="function">
    <text evidence="1">Multidrug efflux pump.</text>
</comment>
<evidence type="ECO:0000256" key="13">
    <source>
        <dbReference type="SAM" id="Phobius"/>
    </source>
</evidence>
<evidence type="ECO:0000256" key="1">
    <source>
        <dbReference type="ARBA" id="ARBA00003408"/>
    </source>
</evidence>
<evidence type="ECO:0000256" key="3">
    <source>
        <dbReference type="ARBA" id="ARBA00010199"/>
    </source>
</evidence>
<dbReference type="EMBL" id="UHIO01000001">
    <property type="protein sequence ID" value="SUP39619.1"/>
    <property type="molecule type" value="Genomic_DNA"/>
</dbReference>
<reference evidence="14 15" key="1">
    <citation type="submission" date="2018-06" db="EMBL/GenBank/DDBJ databases">
        <authorList>
            <consortium name="Pathogen Informatics"/>
            <person name="Doyle S."/>
        </authorList>
    </citation>
    <scope>NUCLEOTIDE SEQUENCE [LARGE SCALE GENOMIC DNA]</scope>
    <source>
        <strain evidence="14 15">NCTC12020</strain>
    </source>
</reference>
<keyword evidence="11 13" id="KW-0472">Membrane</keyword>
<dbReference type="InterPro" id="IPR048279">
    <property type="entry name" value="MdtK-like"/>
</dbReference>
<evidence type="ECO:0000256" key="6">
    <source>
        <dbReference type="ARBA" id="ARBA00022449"/>
    </source>
</evidence>
<feature type="transmembrane region" description="Helical" evidence="13">
    <location>
        <begin position="163"/>
        <end position="185"/>
    </location>
</feature>
<dbReference type="PANTHER" id="PTHR43298:SF2">
    <property type="entry name" value="FMN_FAD EXPORTER YEEO-RELATED"/>
    <property type="match status" value="1"/>
</dbReference>
<feature type="transmembrane region" description="Helical" evidence="13">
    <location>
        <begin position="421"/>
        <end position="454"/>
    </location>
</feature>
<evidence type="ECO:0000256" key="10">
    <source>
        <dbReference type="ARBA" id="ARBA00023065"/>
    </source>
</evidence>
<keyword evidence="6" id="KW-0050">Antiport</keyword>
<dbReference type="Proteomes" id="UP000255367">
    <property type="component" value="Unassembled WGS sequence"/>
</dbReference>
<feature type="transmembrane region" description="Helical" evidence="13">
    <location>
        <begin position="63"/>
        <end position="82"/>
    </location>
</feature>
<evidence type="ECO:0000256" key="2">
    <source>
        <dbReference type="ARBA" id="ARBA00004651"/>
    </source>
</evidence>
<dbReference type="PANTHER" id="PTHR43298">
    <property type="entry name" value="MULTIDRUG RESISTANCE PROTEIN NORM-RELATED"/>
    <property type="match status" value="1"/>
</dbReference>
<dbReference type="NCBIfam" id="TIGR00797">
    <property type="entry name" value="matE"/>
    <property type="match status" value="1"/>
</dbReference>
<feature type="transmembrane region" description="Helical" evidence="13">
    <location>
        <begin position="348"/>
        <end position="367"/>
    </location>
</feature>
<keyword evidence="10" id="KW-0406">Ion transport</keyword>
<dbReference type="InterPro" id="IPR002528">
    <property type="entry name" value="MATE_fam"/>
</dbReference>